<evidence type="ECO:0000313" key="1">
    <source>
        <dbReference type="EMBL" id="MEJ8852453.1"/>
    </source>
</evidence>
<dbReference type="EMBL" id="JBBKZT010000042">
    <property type="protein sequence ID" value="MEJ8852453.1"/>
    <property type="molecule type" value="Genomic_DNA"/>
</dbReference>
<sequence length="196" mass="22325">MQFYCNGHSELACSLRREGIEFVQEDNAFLRVADLARAQALADAFNPEQLHRHLTRYAHWLCPVADVFAQDDWHWSIRQAEYSTDLMFRSERILVPLYDAISRQAVLAADAPRVAGFLGKKITPALAQEIGSRLSTRIEGRCIKHYMGAAGVKVYDKFSRVLRIETTVNDVSFFKHHRKVEHKGAAATRELAPLKK</sequence>
<organism evidence="1 2">
    <name type="scientific">Variovorax rhizosphaerae</name>
    <dbReference type="NCBI Taxonomy" id="1836200"/>
    <lineage>
        <taxon>Bacteria</taxon>
        <taxon>Pseudomonadati</taxon>
        <taxon>Pseudomonadota</taxon>
        <taxon>Betaproteobacteria</taxon>
        <taxon>Burkholderiales</taxon>
        <taxon>Comamonadaceae</taxon>
        <taxon>Variovorax</taxon>
    </lineage>
</organism>
<name>A0ABU8WY43_9BURK</name>
<reference evidence="1 2" key="1">
    <citation type="submission" date="2024-03" db="EMBL/GenBank/DDBJ databases">
        <title>Novel species of the genus Variovorax.</title>
        <authorList>
            <person name="Liu Q."/>
            <person name="Xin Y.-H."/>
        </authorList>
    </citation>
    <scope>NUCLEOTIDE SEQUENCE [LARGE SCALE GENOMIC DNA]</scope>
    <source>
        <strain evidence="1 2">KACC 18900</strain>
    </source>
</reference>
<dbReference type="Proteomes" id="UP001385892">
    <property type="component" value="Unassembled WGS sequence"/>
</dbReference>
<evidence type="ECO:0000313" key="2">
    <source>
        <dbReference type="Proteomes" id="UP001385892"/>
    </source>
</evidence>
<feature type="non-terminal residue" evidence="1">
    <location>
        <position position="196"/>
    </location>
</feature>
<accession>A0ABU8WY43</accession>
<keyword evidence="2" id="KW-1185">Reference proteome</keyword>
<comment type="caution">
    <text evidence="1">The sequence shown here is derived from an EMBL/GenBank/DDBJ whole genome shotgun (WGS) entry which is preliminary data.</text>
</comment>
<gene>
    <name evidence="1" type="ORF">WKW82_37940</name>
</gene>
<protein>
    <submittedName>
        <fullName evidence="1">Uncharacterized protein</fullName>
    </submittedName>
</protein>
<proteinExistence type="predicted"/>